<dbReference type="EMBL" id="LBOG01000003">
    <property type="protein sequence ID" value="KKP30255.1"/>
    <property type="molecule type" value="Genomic_DNA"/>
</dbReference>
<feature type="domain" description="Thioredoxin-like fold" evidence="7">
    <location>
        <begin position="75"/>
        <end position="102"/>
    </location>
</feature>
<organism evidence="8 9">
    <name type="scientific">Candidatus Nomurabacteria bacterium GW2011_GWF1_31_48</name>
    <dbReference type="NCBI Taxonomy" id="1618767"/>
    <lineage>
        <taxon>Bacteria</taxon>
        <taxon>Candidatus Nomuraibacteriota</taxon>
    </lineage>
</organism>
<comment type="caution">
    <text evidence="8">The sequence shown here is derived from an EMBL/GenBank/DDBJ whole genome shotgun (WGS) entry which is preliminary data.</text>
</comment>
<sequence>METEKNLETQTQNEVKEVEKITIKNLDKNKLSIPMAIIIVGVLIAGSIYFSSITQNNSQKNNNGLAITTLPIVSKEDRTLGNPNAKVTIILYEDFQCPFCGAVTGLELNSPSMQPVIKYLKERDPNWAPYVPEIVNNYVKNGDVLLVYRDFTFLGRESTKSAEAARCAGDQDKFWEYHDYLYSHQNGENEGGFSDSNLKSFAKDLSLDSTTFDKCLDENKHAQAVEDSKEGGNNAGVTGTPKGFILRDGKIMGTIEGAEPLSTVKPKIEAALK</sequence>
<dbReference type="Gene3D" id="3.40.30.10">
    <property type="entry name" value="Glutaredoxin"/>
    <property type="match status" value="1"/>
</dbReference>
<evidence type="ECO:0000256" key="6">
    <source>
        <dbReference type="SAM" id="Phobius"/>
    </source>
</evidence>
<evidence type="ECO:0000256" key="4">
    <source>
        <dbReference type="ARBA" id="ARBA00023157"/>
    </source>
</evidence>
<reference evidence="8 9" key="1">
    <citation type="journal article" date="2015" name="Nature">
        <title>rRNA introns, odd ribosomes, and small enigmatic genomes across a large radiation of phyla.</title>
        <authorList>
            <person name="Brown C.T."/>
            <person name="Hug L.A."/>
            <person name="Thomas B.C."/>
            <person name="Sharon I."/>
            <person name="Castelle C.J."/>
            <person name="Singh A."/>
            <person name="Wilkins M.J."/>
            <person name="Williams K.H."/>
            <person name="Banfield J.F."/>
        </authorList>
    </citation>
    <scope>NUCLEOTIDE SEQUENCE [LARGE SCALE GENOMIC DNA]</scope>
</reference>
<proteinExistence type="inferred from homology"/>
<keyword evidence="6" id="KW-0472">Membrane</keyword>
<keyword evidence="2" id="KW-0732">Signal</keyword>
<dbReference type="SUPFAM" id="SSF52833">
    <property type="entry name" value="Thioredoxin-like"/>
    <property type="match status" value="1"/>
</dbReference>
<dbReference type="GO" id="GO:0016491">
    <property type="term" value="F:oxidoreductase activity"/>
    <property type="evidence" value="ECO:0007669"/>
    <property type="project" value="UniProtKB-KW"/>
</dbReference>
<dbReference type="AlphaFoldDB" id="A0A0G0AUC9"/>
<protein>
    <submittedName>
        <fullName evidence="8">Dsba oxidoreductase</fullName>
    </submittedName>
</protein>
<dbReference type="InterPro" id="IPR036249">
    <property type="entry name" value="Thioredoxin-like_sf"/>
</dbReference>
<dbReference type="Proteomes" id="UP000034934">
    <property type="component" value="Unassembled WGS sequence"/>
</dbReference>
<accession>A0A0G0AUC9</accession>
<dbReference type="PANTHER" id="PTHR13887">
    <property type="entry name" value="GLUTATHIONE S-TRANSFERASE KAPPA"/>
    <property type="match status" value="1"/>
</dbReference>
<evidence type="ECO:0000256" key="3">
    <source>
        <dbReference type="ARBA" id="ARBA00023002"/>
    </source>
</evidence>
<evidence type="ECO:0000256" key="2">
    <source>
        <dbReference type="ARBA" id="ARBA00022729"/>
    </source>
</evidence>
<feature type="transmembrane region" description="Helical" evidence="6">
    <location>
        <begin position="31"/>
        <end position="50"/>
    </location>
</feature>
<feature type="domain" description="Thioredoxin-like fold" evidence="7">
    <location>
        <begin position="127"/>
        <end position="247"/>
    </location>
</feature>
<evidence type="ECO:0000313" key="9">
    <source>
        <dbReference type="Proteomes" id="UP000034934"/>
    </source>
</evidence>
<keyword evidence="5" id="KW-0676">Redox-active center</keyword>
<dbReference type="Pfam" id="PF13462">
    <property type="entry name" value="Thioredoxin_4"/>
    <property type="match status" value="2"/>
</dbReference>
<dbReference type="InterPro" id="IPR012336">
    <property type="entry name" value="Thioredoxin-like_fold"/>
</dbReference>
<keyword evidence="6" id="KW-0812">Transmembrane</keyword>
<keyword evidence="6" id="KW-1133">Transmembrane helix</keyword>
<evidence type="ECO:0000256" key="1">
    <source>
        <dbReference type="ARBA" id="ARBA00005791"/>
    </source>
</evidence>
<dbReference type="PANTHER" id="PTHR13887:SF14">
    <property type="entry name" value="DISULFIDE BOND FORMATION PROTEIN D"/>
    <property type="match status" value="1"/>
</dbReference>
<evidence type="ECO:0000313" key="8">
    <source>
        <dbReference type="EMBL" id="KKP30255.1"/>
    </source>
</evidence>
<keyword evidence="3" id="KW-0560">Oxidoreductase</keyword>
<gene>
    <name evidence="8" type="ORF">UR19_C0003G0091</name>
</gene>
<keyword evidence="4" id="KW-1015">Disulfide bond</keyword>
<evidence type="ECO:0000259" key="7">
    <source>
        <dbReference type="Pfam" id="PF13462"/>
    </source>
</evidence>
<name>A0A0G0AUC9_9BACT</name>
<evidence type="ECO:0000256" key="5">
    <source>
        <dbReference type="ARBA" id="ARBA00023284"/>
    </source>
</evidence>
<comment type="similarity">
    <text evidence="1">Belongs to the thioredoxin family. DsbA subfamily.</text>
</comment>